<dbReference type="PANTHER" id="PTHR47992">
    <property type="entry name" value="PROTEIN PHOSPHATASE"/>
    <property type="match status" value="1"/>
</dbReference>
<dbReference type="Pfam" id="PF13672">
    <property type="entry name" value="PP2C_2"/>
    <property type="match status" value="1"/>
</dbReference>
<proteinExistence type="predicted"/>
<dbReference type="EMBL" id="CP045810">
    <property type="protein sequence ID" value="QHN39579.1"/>
    <property type="molecule type" value="Genomic_DNA"/>
</dbReference>
<feature type="domain" description="PPM-type phosphatase" evidence="2">
    <location>
        <begin position="30"/>
        <end position="264"/>
    </location>
</feature>
<gene>
    <name evidence="3" type="ORF">GII30_10800</name>
</gene>
<evidence type="ECO:0000256" key="1">
    <source>
        <dbReference type="SAM" id="MobiDB-lite"/>
    </source>
</evidence>
<feature type="region of interest" description="Disordered" evidence="1">
    <location>
        <begin position="272"/>
        <end position="354"/>
    </location>
</feature>
<dbReference type="SMART" id="SM00332">
    <property type="entry name" value="PP2Cc"/>
    <property type="match status" value="1"/>
</dbReference>
<dbReference type="GO" id="GO:0004722">
    <property type="term" value="F:protein serine/threonine phosphatase activity"/>
    <property type="evidence" value="ECO:0007669"/>
    <property type="project" value="InterPro"/>
</dbReference>
<dbReference type="InterPro" id="IPR036457">
    <property type="entry name" value="PPM-type-like_dom_sf"/>
</dbReference>
<dbReference type="InterPro" id="IPR015655">
    <property type="entry name" value="PP2C"/>
</dbReference>
<dbReference type="SUPFAM" id="SSF81606">
    <property type="entry name" value="PP2C-like"/>
    <property type="match status" value="1"/>
</dbReference>
<dbReference type="CDD" id="cd00143">
    <property type="entry name" value="PP2Cc"/>
    <property type="match status" value="1"/>
</dbReference>
<feature type="compositionally biased region" description="Low complexity" evidence="1">
    <location>
        <begin position="291"/>
        <end position="354"/>
    </location>
</feature>
<dbReference type="InterPro" id="IPR001932">
    <property type="entry name" value="PPM-type_phosphatase-like_dom"/>
</dbReference>
<dbReference type="Gene3D" id="3.60.40.10">
    <property type="entry name" value="PPM-type phosphatase domain"/>
    <property type="match status" value="1"/>
</dbReference>
<dbReference type="SMART" id="SM00331">
    <property type="entry name" value="PP2C_SIG"/>
    <property type="match status" value="1"/>
</dbReference>
<protein>
    <submittedName>
        <fullName evidence="3">SpoIIE family protein phosphatase</fullName>
    </submittedName>
</protein>
<dbReference type="AlphaFoldDB" id="A0A857KX75"/>
<organism evidence="3">
    <name type="scientific">Gordonia amarae</name>
    <dbReference type="NCBI Taxonomy" id="36821"/>
    <lineage>
        <taxon>Bacteria</taxon>
        <taxon>Bacillati</taxon>
        <taxon>Actinomycetota</taxon>
        <taxon>Actinomycetes</taxon>
        <taxon>Mycobacteriales</taxon>
        <taxon>Gordoniaceae</taxon>
        <taxon>Gordonia</taxon>
    </lineage>
</organism>
<name>A0A857KX75_9ACTN</name>
<reference evidence="3" key="1">
    <citation type="journal article" date="2021" name="Nat. Microbiol.">
        <title>Cocultivation of an ultrasmall environmental parasitic bacterium with lytic ability against bacteria associated with wastewater foams.</title>
        <authorList>
            <person name="Batinovic S."/>
            <person name="Rose J.J.A."/>
            <person name="Ratcliffe J."/>
            <person name="Seviour R.J."/>
            <person name="Petrovski S."/>
        </authorList>
    </citation>
    <scope>NUCLEOTIDE SEQUENCE</scope>
    <source>
        <strain evidence="3">CON44</strain>
    </source>
</reference>
<evidence type="ECO:0000313" key="3">
    <source>
        <dbReference type="EMBL" id="QHN39579.1"/>
    </source>
</evidence>
<dbReference type="PROSITE" id="PS51746">
    <property type="entry name" value="PPM_2"/>
    <property type="match status" value="1"/>
</dbReference>
<evidence type="ECO:0000259" key="2">
    <source>
        <dbReference type="PROSITE" id="PS51746"/>
    </source>
</evidence>
<sequence>MGASEGDSVDLIIRDDSRCGTDTVGPLTLSWAANSDVGRVRESNEDAASVRPGKYFVADGMGGHESGEVASETALRAFDGVVCGGDRTETQTSLIDLLTTAQQQIDEIDPGAHRRAGTTATGVVLVTHDDRPHWLVLNIGDSRTYRYAQGVLEQVTVDHSQVQEFIDAGFITAEQARTDPRRNVITRALGAGMIAPEADFYSFPAVAGDVLLMCTDGLTGELPDGEIEEILAEMQSPKDAVAALVAGAHALGAHDNVTVVMVAVSDAVAEDADGDATVPAESDGTGPAESAADTTDPAAPDTAAPDTAEPVAAAPDAAVPDAAVPDTAVPTTGDPADAAPETAAPDAAAEDASV</sequence>
<accession>A0A857KX75</accession>